<accession>A0A2A5JMJ7</accession>
<gene>
    <name evidence="2" type="ORF">CEX98_16565</name>
</gene>
<sequence length="394" mass="44066">MSIDAKEIISLLKKHKNILLYGPPGTGKTHILSQIVKSFKQDSSTSPTLELGDSESLFGSVASDSDVQEINNAEVDWVTFHQNYSYQDFILGKRPKPADQGMVLEPYFGKLMDNIIIAKQHDPAKDSVIIIDEINRANVSKVFGEFITFLDSQYRETLDDKPNEDAISINLAGIEYAGGVSEPIKSLKSGQFVTVSEDWKFPENVYLIATMNSVDKAAMPLDAAMLRRFHQIEIKPDVELLAKQLGFQLDDLVKLMDEIRNGRSSLDELTAAHAAILILDKVNWFIANELGSDFEIGHSVFWNISRESEQGWLDLIDSWDNKLLPLLKNRLVRAQSVLSAILKIEESEVVKAAFNYRTTLNPNIHSDYTAPIVCKPLASLKSEEAKSVLLELAI</sequence>
<organism evidence="2 3">
    <name type="scientific">Pseudoalteromonas piscicida</name>
    <dbReference type="NCBI Taxonomy" id="43662"/>
    <lineage>
        <taxon>Bacteria</taxon>
        <taxon>Pseudomonadati</taxon>
        <taxon>Pseudomonadota</taxon>
        <taxon>Gammaproteobacteria</taxon>
        <taxon>Alteromonadales</taxon>
        <taxon>Pseudoalteromonadaceae</taxon>
        <taxon>Pseudoalteromonas</taxon>
    </lineage>
</organism>
<dbReference type="InterPro" id="IPR027417">
    <property type="entry name" value="P-loop_NTPase"/>
</dbReference>
<dbReference type="OrthoDB" id="9781481at2"/>
<dbReference type="GO" id="GO:0016887">
    <property type="term" value="F:ATP hydrolysis activity"/>
    <property type="evidence" value="ECO:0007669"/>
    <property type="project" value="InterPro"/>
</dbReference>
<dbReference type="SUPFAM" id="SSF52540">
    <property type="entry name" value="P-loop containing nucleoside triphosphate hydrolases"/>
    <property type="match status" value="1"/>
</dbReference>
<dbReference type="PANTHER" id="PTHR37291">
    <property type="entry name" value="5-METHYLCYTOSINE-SPECIFIC RESTRICTION ENZYME B"/>
    <property type="match status" value="1"/>
</dbReference>
<dbReference type="InterPro" id="IPR052934">
    <property type="entry name" value="Methyl-DNA_Rec/Restrict_Enz"/>
</dbReference>
<keyword evidence="3" id="KW-1185">Reference proteome</keyword>
<dbReference type="Gene3D" id="3.40.50.300">
    <property type="entry name" value="P-loop containing nucleotide triphosphate hydrolases"/>
    <property type="match status" value="1"/>
</dbReference>
<dbReference type="EMBL" id="NKHF01000077">
    <property type="protein sequence ID" value="PCK30587.1"/>
    <property type="molecule type" value="Genomic_DNA"/>
</dbReference>
<comment type="caution">
    <text evidence="2">The sequence shown here is derived from an EMBL/GenBank/DDBJ whole genome shotgun (WGS) entry which is preliminary data.</text>
</comment>
<evidence type="ECO:0000313" key="3">
    <source>
        <dbReference type="Proteomes" id="UP000228621"/>
    </source>
</evidence>
<reference evidence="3" key="1">
    <citation type="journal article" date="2019" name="Genome Announc.">
        <title>Draft Genome Sequence of Pseudoalteromonas piscicida Strain 36Y ROTHPW, an Hypersaline Seawater Isolate from the South Coast of Sonora, Mexico.</title>
        <authorList>
            <person name="Sanchez-Diaz R."/>
            <person name="Molina-Garza Z.J."/>
            <person name="Cruz-Suarez L.E."/>
            <person name="Selvin J."/>
            <person name="Kiran G.S."/>
            <person name="Ibarra-Gamez J.C."/>
            <person name="Gomez-Gil B."/>
            <person name="Galaviz-Silva L."/>
        </authorList>
    </citation>
    <scope>NUCLEOTIDE SEQUENCE [LARGE SCALE GENOMIC DNA]</scope>
    <source>
        <strain evidence="3">36Y_RITHPW</strain>
    </source>
</reference>
<dbReference type="SMART" id="SM00382">
    <property type="entry name" value="AAA"/>
    <property type="match status" value="1"/>
</dbReference>
<dbReference type="Proteomes" id="UP000228621">
    <property type="component" value="Unassembled WGS sequence"/>
</dbReference>
<dbReference type="AlphaFoldDB" id="A0A2A5JMJ7"/>
<evidence type="ECO:0000313" key="2">
    <source>
        <dbReference type="EMBL" id="PCK30587.1"/>
    </source>
</evidence>
<proteinExistence type="predicted"/>
<dbReference type="PANTHER" id="PTHR37291:SF1">
    <property type="entry name" value="TYPE IV METHYL-DIRECTED RESTRICTION ENZYME ECOKMCRB SUBUNIT"/>
    <property type="match status" value="1"/>
</dbReference>
<dbReference type="InterPro" id="IPR011704">
    <property type="entry name" value="ATPase_dyneun-rel_AAA"/>
</dbReference>
<dbReference type="InterPro" id="IPR003593">
    <property type="entry name" value="AAA+_ATPase"/>
</dbReference>
<dbReference type="GO" id="GO:0005524">
    <property type="term" value="F:ATP binding"/>
    <property type="evidence" value="ECO:0007669"/>
    <property type="project" value="InterPro"/>
</dbReference>
<dbReference type="RefSeq" id="WP_099643144.1">
    <property type="nucleotide sequence ID" value="NZ_NKHF01000077.1"/>
</dbReference>
<dbReference type="Pfam" id="PF07728">
    <property type="entry name" value="AAA_5"/>
    <property type="match status" value="1"/>
</dbReference>
<evidence type="ECO:0000259" key="1">
    <source>
        <dbReference type="SMART" id="SM00382"/>
    </source>
</evidence>
<feature type="domain" description="AAA+ ATPase" evidence="1">
    <location>
        <begin position="14"/>
        <end position="239"/>
    </location>
</feature>
<name>A0A2A5JMJ7_PSEO7</name>
<protein>
    <recommendedName>
        <fullName evidence="1">AAA+ ATPase domain-containing protein</fullName>
    </recommendedName>
</protein>